<feature type="compositionally biased region" description="Polar residues" evidence="2">
    <location>
        <begin position="104"/>
        <end position="125"/>
    </location>
</feature>
<name>A0A9N9SQE7_DIABA</name>
<gene>
    <name evidence="3" type="ORF">DIABBA_LOCUS1327</name>
</gene>
<reference evidence="3" key="1">
    <citation type="submission" date="2022-01" db="EMBL/GenBank/DDBJ databases">
        <authorList>
            <person name="King R."/>
        </authorList>
    </citation>
    <scope>NUCLEOTIDE SEQUENCE</scope>
</reference>
<dbReference type="OrthoDB" id="8197438at2759"/>
<accession>A0A9N9SQE7</accession>
<dbReference type="AlphaFoldDB" id="A0A9N9SQE7"/>
<evidence type="ECO:0000313" key="3">
    <source>
        <dbReference type="EMBL" id="CAG9827322.1"/>
    </source>
</evidence>
<feature type="compositionally biased region" description="Low complexity" evidence="2">
    <location>
        <begin position="89"/>
        <end position="103"/>
    </location>
</feature>
<feature type="coiled-coil region" evidence="1">
    <location>
        <begin position="758"/>
        <end position="799"/>
    </location>
</feature>
<evidence type="ECO:0000313" key="4">
    <source>
        <dbReference type="Proteomes" id="UP001153709"/>
    </source>
</evidence>
<sequence>MASSTPTIVGEISATDEVSQYKVEKIVLDGDLLSSSLPQLEMSVSGNNDQQISYSARKTSSVLASKKEVTPRKKSAVKKPTVSSSIPLPVIKPAKPVPSAKPSNQNVKSSTGKLSKPNSGLLKGSTQNINKHTLEIQFLNKKKRLSLLHKDLIEKQKPVLDLYQSLVHIKKKLEEFGKNVCLDEIKLIPYSGIQETQKDIEAGAGESVPAEVVFGMQTSIENIPKTLTEICKNLLDRRNNIIELLDSVLKSEIDAGDLNDQIEALKREGTQLKSHLDMVLIEHEGKIREIVRNWQKLLNDKTHIGSDNKIEELEESLKVQEKLTKDANQVILDLQKKLEDKRSNHDKCIHELNSVIHGLKDQIQKVEAELEAEKKNTTDYRSRVSNSLQASRGLRTKIADLEKEKLNLDNQNNDLQKKLKQLQDQLKHKESQWNKEREEMSKNMKHQENMLQKLSSDKSSFETRLQEVQGERTMCEETLIDKIDALENELINIKKELVIVSKERDEAEEKCKGMEDQISRLGMDNRATMNMVTNSINWGKDNQDSTVKADEYSESMMKDILIQEYRDKIKRLEEENNFQREALATEEKTRNATPSATEKAVRFQHDIVSKYKQLLAESEQKLTEKFLALRSQEVAKLTSEIRQLKVRQEHLEELNQKCPTESLQKMFEEGKNKLRELMKKSLESEQKIAHCEQIIDKQSRQMNEMENLLRYRENMAGVLKTSREELFIEKESLTKYSQELRTLLAEVTKEGKMKDRLIKDLQSKIDLREQQIDQLEKANRDLENNLVMTNEKRYKLQETIGTMEKELQSTKAHFNEIADLNSRYEPGVVKVEENKFAEKTEKILEPLTCAYIVTLVLYCVVRNYYNH</sequence>
<protein>
    <submittedName>
        <fullName evidence="3">Uncharacterized protein</fullName>
    </submittedName>
</protein>
<proteinExistence type="predicted"/>
<dbReference type="Proteomes" id="UP001153709">
    <property type="component" value="Chromosome 1"/>
</dbReference>
<organism evidence="3 4">
    <name type="scientific">Diabrotica balteata</name>
    <name type="common">Banded cucumber beetle</name>
    <dbReference type="NCBI Taxonomy" id="107213"/>
    <lineage>
        <taxon>Eukaryota</taxon>
        <taxon>Metazoa</taxon>
        <taxon>Ecdysozoa</taxon>
        <taxon>Arthropoda</taxon>
        <taxon>Hexapoda</taxon>
        <taxon>Insecta</taxon>
        <taxon>Pterygota</taxon>
        <taxon>Neoptera</taxon>
        <taxon>Endopterygota</taxon>
        <taxon>Coleoptera</taxon>
        <taxon>Polyphaga</taxon>
        <taxon>Cucujiformia</taxon>
        <taxon>Chrysomeloidea</taxon>
        <taxon>Chrysomelidae</taxon>
        <taxon>Galerucinae</taxon>
        <taxon>Diabroticina</taxon>
        <taxon>Diabroticites</taxon>
        <taxon>Diabrotica</taxon>
    </lineage>
</organism>
<feature type="coiled-coil region" evidence="1">
    <location>
        <begin position="634"/>
        <end position="708"/>
    </location>
</feature>
<feature type="region of interest" description="Disordered" evidence="2">
    <location>
        <begin position="87"/>
        <end position="125"/>
    </location>
</feature>
<feature type="coiled-coil region" evidence="1">
    <location>
        <begin position="562"/>
        <end position="589"/>
    </location>
</feature>
<feature type="coiled-coil region" evidence="1">
    <location>
        <begin position="310"/>
        <end position="524"/>
    </location>
</feature>
<evidence type="ECO:0000256" key="1">
    <source>
        <dbReference type="SAM" id="Coils"/>
    </source>
</evidence>
<keyword evidence="1" id="KW-0175">Coiled coil</keyword>
<keyword evidence="4" id="KW-1185">Reference proteome</keyword>
<feature type="region of interest" description="Disordered" evidence="2">
    <location>
        <begin position="63"/>
        <end position="82"/>
    </location>
</feature>
<dbReference type="EMBL" id="OU898276">
    <property type="protein sequence ID" value="CAG9827322.1"/>
    <property type="molecule type" value="Genomic_DNA"/>
</dbReference>
<evidence type="ECO:0000256" key="2">
    <source>
        <dbReference type="SAM" id="MobiDB-lite"/>
    </source>
</evidence>